<dbReference type="PANTHER" id="PTHR31126:SF1">
    <property type="entry name" value="TYROSINE SPECIFIC PROTEIN PHOSPHATASES DOMAIN-CONTAINING PROTEIN"/>
    <property type="match status" value="1"/>
</dbReference>
<dbReference type="InterPro" id="IPR026893">
    <property type="entry name" value="Tyr/Ser_Pase_IphP-type"/>
</dbReference>
<keyword evidence="3" id="KW-1185">Reference proteome</keyword>
<dbReference type="Gene3D" id="3.90.190.10">
    <property type="entry name" value="Protein tyrosine phosphatase superfamily"/>
    <property type="match status" value="1"/>
</dbReference>
<dbReference type="SUPFAM" id="SSF52799">
    <property type="entry name" value="(Phosphotyrosine protein) phosphatases II"/>
    <property type="match status" value="1"/>
</dbReference>
<reference evidence="2 3" key="1">
    <citation type="submission" date="2022-10" db="EMBL/GenBank/DDBJ databases">
        <title>The complete genomes of actinobacterial strains from the NBC collection.</title>
        <authorList>
            <person name="Joergensen T.S."/>
            <person name="Alvarez Arevalo M."/>
            <person name="Sterndorff E.B."/>
            <person name="Faurdal D."/>
            <person name="Vuksanovic O."/>
            <person name="Mourched A.-S."/>
            <person name="Charusanti P."/>
            <person name="Shaw S."/>
            <person name="Blin K."/>
            <person name="Weber T."/>
        </authorList>
    </citation>
    <scope>NUCLEOTIDE SEQUENCE [LARGE SCALE GENOMIC DNA]</scope>
    <source>
        <strain evidence="2 3">NBC_01247</strain>
    </source>
</reference>
<evidence type="ECO:0000313" key="2">
    <source>
        <dbReference type="EMBL" id="WUS57507.1"/>
    </source>
</evidence>
<sequence length="254" mass="27020">MTDREFDSVPAPAPQAAATHRGAGAFVTVPGVRNLRDAGGVDGTGGLRPGRIYRSGSLHTLTPEGAQQLKALGLRTVVDLRSAAELDNWPDRRHGLDHETLHLPTFPADRESDQPWPDNQADLYLYLPRYAGPSVAATVRRLITPGALPALIHCAVGKDRTGLTIAVLQALLGATDAEITADFLLSNTGLDLLDGPTPYVDETGTERTSRPVTAALLHSSLTWIRETHGSVEGYVLAQGVTAAELAELRAVLSD</sequence>
<dbReference type="RefSeq" id="WP_329496935.1">
    <property type="nucleotide sequence ID" value="NZ_CP108460.1"/>
</dbReference>
<gene>
    <name evidence="2" type="ORF">OG469_19525</name>
</gene>
<dbReference type="PROSITE" id="PS00383">
    <property type="entry name" value="TYR_PHOSPHATASE_1"/>
    <property type="match status" value="1"/>
</dbReference>
<name>A0ABZ1W9L5_9ACTN</name>
<dbReference type="PANTHER" id="PTHR31126">
    <property type="entry name" value="TYROSINE-PROTEIN PHOSPHATASE"/>
    <property type="match status" value="1"/>
</dbReference>
<evidence type="ECO:0000256" key="1">
    <source>
        <dbReference type="ARBA" id="ARBA00009580"/>
    </source>
</evidence>
<evidence type="ECO:0000313" key="3">
    <source>
        <dbReference type="Proteomes" id="UP001432014"/>
    </source>
</evidence>
<protein>
    <submittedName>
        <fullName evidence="2">Tyrosine-protein phosphatase</fullName>
    </submittedName>
</protein>
<dbReference type="EMBL" id="CP108482">
    <property type="protein sequence ID" value="WUS57507.1"/>
    <property type="molecule type" value="Genomic_DNA"/>
</dbReference>
<organism evidence="2 3">
    <name type="scientific">Kitasatospora herbaricolor</name>
    <dbReference type="NCBI Taxonomy" id="68217"/>
    <lineage>
        <taxon>Bacteria</taxon>
        <taxon>Bacillati</taxon>
        <taxon>Actinomycetota</taxon>
        <taxon>Actinomycetes</taxon>
        <taxon>Kitasatosporales</taxon>
        <taxon>Streptomycetaceae</taxon>
        <taxon>Kitasatospora</taxon>
    </lineage>
</organism>
<comment type="similarity">
    <text evidence="1">Belongs to the protein-tyrosine phosphatase family.</text>
</comment>
<dbReference type="Proteomes" id="UP001432014">
    <property type="component" value="Chromosome"/>
</dbReference>
<dbReference type="InterPro" id="IPR029021">
    <property type="entry name" value="Prot-tyrosine_phosphatase-like"/>
</dbReference>
<proteinExistence type="inferred from homology"/>
<dbReference type="Pfam" id="PF13350">
    <property type="entry name" value="Y_phosphatase3"/>
    <property type="match status" value="1"/>
</dbReference>
<accession>A0ABZ1W9L5</accession>
<dbReference type="InterPro" id="IPR016130">
    <property type="entry name" value="Tyr_Pase_AS"/>
</dbReference>